<accession>A0A6J8DCT2</accession>
<evidence type="ECO:0000313" key="2">
    <source>
        <dbReference type="EMBL" id="CAC5405192.1"/>
    </source>
</evidence>
<sequence length="184" mass="20187">MAGDGSFSPVTVRPSHRPFRERYLNNEEDKLEGHDGPKLVRQMVIGFSCAALFGLVMLVIGSVFIGDAVKSGYAITIMLCVMGIVCGLIILVTAIILGKLFISRKWRISRGRPRRPPQQCMQTCSVIHTPSNDQLNTCTRPDPPPAYESIMMAEIGTEDGPIIMTAPPNYHDISAPLPKYGESI</sequence>
<keyword evidence="1" id="KW-1133">Transmembrane helix</keyword>
<proteinExistence type="predicted"/>
<dbReference type="OrthoDB" id="6046315at2759"/>
<dbReference type="AlphaFoldDB" id="A0A6J8DCT2"/>
<keyword evidence="1" id="KW-0472">Membrane</keyword>
<gene>
    <name evidence="2" type="ORF">MCOR_38905</name>
</gene>
<dbReference type="EMBL" id="CACVKT020007088">
    <property type="protein sequence ID" value="CAC5405192.1"/>
    <property type="molecule type" value="Genomic_DNA"/>
</dbReference>
<feature type="transmembrane region" description="Helical" evidence="1">
    <location>
        <begin position="72"/>
        <end position="102"/>
    </location>
</feature>
<dbReference type="Proteomes" id="UP000507470">
    <property type="component" value="Unassembled WGS sequence"/>
</dbReference>
<keyword evidence="1" id="KW-0812">Transmembrane</keyword>
<reference evidence="2 3" key="1">
    <citation type="submission" date="2020-06" db="EMBL/GenBank/DDBJ databases">
        <authorList>
            <person name="Li R."/>
            <person name="Bekaert M."/>
        </authorList>
    </citation>
    <scope>NUCLEOTIDE SEQUENCE [LARGE SCALE GENOMIC DNA]</scope>
    <source>
        <strain evidence="3">wild</strain>
    </source>
</reference>
<evidence type="ECO:0000256" key="1">
    <source>
        <dbReference type="SAM" id="Phobius"/>
    </source>
</evidence>
<protein>
    <submittedName>
        <fullName evidence="2">Uncharacterized protein</fullName>
    </submittedName>
</protein>
<name>A0A6J8DCT2_MYTCO</name>
<keyword evidence="3" id="KW-1185">Reference proteome</keyword>
<evidence type="ECO:0000313" key="3">
    <source>
        <dbReference type="Proteomes" id="UP000507470"/>
    </source>
</evidence>
<feature type="transmembrane region" description="Helical" evidence="1">
    <location>
        <begin position="44"/>
        <end position="66"/>
    </location>
</feature>
<organism evidence="2 3">
    <name type="scientific">Mytilus coruscus</name>
    <name type="common">Sea mussel</name>
    <dbReference type="NCBI Taxonomy" id="42192"/>
    <lineage>
        <taxon>Eukaryota</taxon>
        <taxon>Metazoa</taxon>
        <taxon>Spiralia</taxon>
        <taxon>Lophotrochozoa</taxon>
        <taxon>Mollusca</taxon>
        <taxon>Bivalvia</taxon>
        <taxon>Autobranchia</taxon>
        <taxon>Pteriomorphia</taxon>
        <taxon>Mytilida</taxon>
        <taxon>Mytiloidea</taxon>
        <taxon>Mytilidae</taxon>
        <taxon>Mytilinae</taxon>
        <taxon>Mytilus</taxon>
    </lineage>
</organism>